<sequence length="111" mass="12128">MTPWADGGCLDDRGDPVKIQRRARSGCRARQEIAAVMALPFRMRALMAGRSRRHRLRCLTGYGGARTGRVGCSDRRNKLVPPVPALPGKPTLGLNISTLEARSARARCRGC</sequence>
<dbReference type="EMBL" id="JANPWB010000015">
    <property type="protein sequence ID" value="KAJ1091666.1"/>
    <property type="molecule type" value="Genomic_DNA"/>
</dbReference>
<comment type="caution">
    <text evidence="1">The sequence shown here is derived from an EMBL/GenBank/DDBJ whole genome shotgun (WGS) entry which is preliminary data.</text>
</comment>
<evidence type="ECO:0000313" key="1">
    <source>
        <dbReference type="EMBL" id="KAJ1091666.1"/>
    </source>
</evidence>
<organism evidence="1 2">
    <name type="scientific">Pleurodeles waltl</name>
    <name type="common">Iberian ribbed newt</name>
    <dbReference type="NCBI Taxonomy" id="8319"/>
    <lineage>
        <taxon>Eukaryota</taxon>
        <taxon>Metazoa</taxon>
        <taxon>Chordata</taxon>
        <taxon>Craniata</taxon>
        <taxon>Vertebrata</taxon>
        <taxon>Euteleostomi</taxon>
        <taxon>Amphibia</taxon>
        <taxon>Batrachia</taxon>
        <taxon>Caudata</taxon>
        <taxon>Salamandroidea</taxon>
        <taxon>Salamandridae</taxon>
        <taxon>Pleurodelinae</taxon>
        <taxon>Pleurodeles</taxon>
    </lineage>
</organism>
<accession>A0AAV7LJ63</accession>
<dbReference type="AlphaFoldDB" id="A0AAV7LJ63"/>
<evidence type="ECO:0000313" key="2">
    <source>
        <dbReference type="Proteomes" id="UP001066276"/>
    </source>
</evidence>
<reference evidence="1" key="1">
    <citation type="journal article" date="2022" name="bioRxiv">
        <title>Sequencing and chromosome-scale assembly of the giantPleurodeles waltlgenome.</title>
        <authorList>
            <person name="Brown T."/>
            <person name="Elewa A."/>
            <person name="Iarovenko S."/>
            <person name="Subramanian E."/>
            <person name="Araus A.J."/>
            <person name="Petzold A."/>
            <person name="Susuki M."/>
            <person name="Suzuki K.-i.T."/>
            <person name="Hayashi T."/>
            <person name="Toyoda A."/>
            <person name="Oliveira C."/>
            <person name="Osipova E."/>
            <person name="Leigh N.D."/>
            <person name="Simon A."/>
            <person name="Yun M.H."/>
        </authorList>
    </citation>
    <scope>NUCLEOTIDE SEQUENCE</scope>
    <source>
        <strain evidence="1">20211129_DDA</strain>
        <tissue evidence="1">Liver</tissue>
    </source>
</reference>
<name>A0AAV7LJ63_PLEWA</name>
<keyword evidence="2" id="KW-1185">Reference proteome</keyword>
<dbReference type="Proteomes" id="UP001066276">
    <property type="component" value="Chromosome 11"/>
</dbReference>
<gene>
    <name evidence="1" type="ORF">NDU88_004783</name>
</gene>
<protein>
    <submittedName>
        <fullName evidence="1">Uncharacterized protein</fullName>
    </submittedName>
</protein>
<proteinExistence type="predicted"/>